<proteinExistence type="predicted"/>
<gene>
    <name evidence="1" type="ORF">ERS852557_01872</name>
    <name evidence="2" type="ORF">GAN91_08370</name>
    <name evidence="3" type="ORF">KQP68_11600</name>
</gene>
<dbReference type="AlphaFoldDB" id="A0A139KJV9"/>
<name>A0A139KJV9_BACT4</name>
<evidence type="ECO:0000313" key="6">
    <source>
        <dbReference type="Proteomes" id="UP001156218"/>
    </source>
</evidence>
<reference evidence="1 4" key="1">
    <citation type="submission" date="2015-09" db="EMBL/GenBank/DDBJ databases">
        <authorList>
            <consortium name="Pathogen Informatics"/>
        </authorList>
    </citation>
    <scope>NUCLEOTIDE SEQUENCE [LARGE SCALE GENOMIC DNA]</scope>
    <source>
        <strain evidence="1 4">2789STDY5834945</strain>
    </source>
</reference>
<dbReference type="Proteomes" id="UP001156218">
    <property type="component" value="Chromosome"/>
</dbReference>
<evidence type="ECO:0000313" key="1">
    <source>
        <dbReference type="EMBL" id="CUP84030.1"/>
    </source>
</evidence>
<reference evidence="2 5" key="2">
    <citation type="journal article" date="2019" name="Nat. Med.">
        <title>A library of human gut bacterial isolates paired with longitudinal multiomics data enables mechanistic microbiome research.</title>
        <authorList>
            <person name="Poyet M."/>
            <person name="Groussin M."/>
            <person name="Gibbons S.M."/>
            <person name="Avila-Pacheco J."/>
            <person name="Jiang X."/>
            <person name="Kearney S.M."/>
            <person name="Perrotta A.R."/>
            <person name="Berdy B."/>
            <person name="Zhao S."/>
            <person name="Lieberman T.D."/>
            <person name="Swanson P.K."/>
            <person name="Smith M."/>
            <person name="Roesemann S."/>
            <person name="Alexander J.E."/>
            <person name="Rich S.A."/>
            <person name="Livny J."/>
            <person name="Vlamakis H."/>
            <person name="Clish C."/>
            <person name="Bullock K."/>
            <person name="Deik A."/>
            <person name="Scott J."/>
            <person name="Pierce K.A."/>
            <person name="Xavier R.J."/>
            <person name="Alm E.J."/>
        </authorList>
    </citation>
    <scope>NUCLEOTIDE SEQUENCE [LARGE SCALE GENOMIC DNA]</scope>
    <source>
        <strain evidence="2 5">BIOML-A162</strain>
    </source>
</reference>
<dbReference type="EMBL" id="CZBI01000002">
    <property type="protein sequence ID" value="CUP84030.1"/>
    <property type="molecule type" value="Genomic_DNA"/>
</dbReference>
<evidence type="ECO:0000313" key="2">
    <source>
        <dbReference type="EMBL" id="KAB4483798.1"/>
    </source>
</evidence>
<dbReference type="PATRIC" id="fig|818.29.peg.1849"/>
<evidence type="ECO:0000313" key="4">
    <source>
        <dbReference type="Proteomes" id="UP000095541"/>
    </source>
</evidence>
<dbReference type="EMBL" id="CP083680">
    <property type="protein sequence ID" value="UYU68868.1"/>
    <property type="molecule type" value="Genomic_DNA"/>
</dbReference>
<evidence type="ECO:0000313" key="3">
    <source>
        <dbReference type="EMBL" id="UYU68868.1"/>
    </source>
</evidence>
<evidence type="ECO:0000313" key="5">
    <source>
        <dbReference type="Proteomes" id="UP000436858"/>
    </source>
</evidence>
<protein>
    <submittedName>
        <fullName evidence="2">6-bladed beta-propeller</fullName>
    </submittedName>
</protein>
<organism evidence="2 5">
    <name type="scientific">Bacteroides thetaiotaomicron</name>
    <dbReference type="NCBI Taxonomy" id="818"/>
    <lineage>
        <taxon>Bacteria</taxon>
        <taxon>Pseudomonadati</taxon>
        <taxon>Bacteroidota</taxon>
        <taxon>Bacteroidia</taxon>
        <taxon>Bacteroidales</taxon>
        <taxon>Bacteroidaceae</taxon>
        <taxon>Bacteroides</taxon>
    </lineage>
</organism>
<dbReference type="Pfam" id="PF17170">
    <property type="entry name" value="DUF5128"/>
    <property type="match status" value="1"/>
</dbReference>
<dbReference type="GeneID" id="60926628"/>
<accession>A0A139KJV9</accession>
<dbReference type="EMBL" id="WCRY01000006">
    <property type="protein sequence ID" value="KAB4483798.1"/>
    <property type="molecule type" value="Genomic_DNA"/>
</dbReference>
<reference evidence="3 6" key="3">
    <citation type="submission" date="2021-06" db="EMBL/GenBank/DDBJ databases">
        <title>Interrogation of the integrated mobile genetic elements in gut-associated Bacteroides with a consensus prediction approach.</title>
        <authorList>
            <person name="Campbell D.E."/>
            <person name="Leigh J.R."/>
            <person name="Kim T."/>
            <person name="England W."/>
            <person name="Whitaker R.J."/>
            <person name="Degnan P.H."/>
        </authorList>
    </citation>
    <scope>NUCLEOTIDE SEQUENCE [LARGE SCALE GENOMIC DNA]</scope>
    <source>
        <strain evidence="3 6">WAL8669</strain>
    </source>
</reference>
<dbReference type="OMA" id="MHAMDAY"/>
<dbReference type="Proteomes" id="UP000095541">
    <property type="component" value="Unassembled WGS sequence"/>
</dbReference>
<sequence>MKLIFTLIFTAYSIAAIPISVTKGPDGIKIHCLNSANNPLLGSPAYKNVRIVELEKVPFFQRINNIRKLEMNDDYLFVQTSEKLYTYTLNGELMAEIGRKGEREDDYSELSTFYIDNKKKQITIIDGVQNKLINYNFWGNYMFTDTISEGAFKWCYQTLLINNNQLLNYHGMSMDNTEPYSLFDLTKKEVIKRYFSYQPITLGNYVYPFSWHPMTRADKDIDVIMPLCDTVYTYSAASSSFQPKYIIEMTQKMAPKNKIRKNTPSYSGDLLKLDQQGYFTGFDGIYETDTKILLQYMYGITLGYFLFDKYTKTGSFYLYSQNDKGKTFPFNVIVHSYKNEFVAFGKGKELRSLTHIKDKKVREKIESLGDNSACLIFYELE</sequence>
<dbReference type="RefSeq" id="WP_011107387.1">
    <property type="nucleotide sequence ID" value="NZ_CAXSMB010000042.1"/>
</dbReference>
<dbReference type="Proteomes" id="UP000436858">
    <property type="component" value="Unassembled WGS sequence"/>
</dbReference>